<reference evidence="1" key="1">
    <citation type="submission" date="2024-09" db="EMBL/GenBank/DDBJ databases">
        <title>Black Yeasts Isolated from many extreme environments.</title>
        <authorList>
            <person name="Coleine C."/>
            <person name="Stajich J.E."/>
            <person name="Selbmann L."/>
        </authorList>
    </citation>
    <scope>NUCLEOTIDE SEQUENCE</scope>
    <source>
        <strain evidence="1">CCFEE 5737</strain>
    </source>
</reference>
<name>A0ACC3DJW1_9PEZI</name>
<evidence type="ECO:0000313" key="1">
    <source>
        <dbReference type="EMBL" id="KAK3076766.1"/>
    </source>
</evidence>
<dbReference type="EMBL" id="JAWDJW010003585">
    <property type="protein sequence ID" value="KAK3076766.1"/>
    <property type="molecule type" value="Genomic_DNA"/>
</dbReference>
<gene>
    <name evidence="1" type="ORF">LTS18_012124</name>
</gene>
<comment type="caution">
    <text evidence="1">The sequence shown here is derived from an EMBL/GenBank/DDBJ whole genome shotgun (WGS) entry which is preliminary data.</text>
</comment>
<keyword evidence="2" id="KW-1185">Reference proteome</keyword>
<proteinExistence type="predicted"/>
<organism evidence="1 2">
    <name type="scientific">Coniosporium uncinatum</name>
    <dbReference type="NCBI Taxonomy" id="93489"/>
    <lineage>
        <taxon>Eukaryota</taxon>
        <taxon>Fungi</taxon>
        <taxon>Dikarya</taxon>
        <taxon>Ascomycota</taxon>
        <taxon>Pezizomycotina</taxon>
        <taxon>Dothideomycetes</taxon>
        <taxon>Dothideomycetes incertae sedis</taxon>
        <taxon>Coniosporium</taxon>
    </lineage>
</organism>
<protein>
    <submittedName>
        <fullName evidence="1">Uncharacterized protein</fullName>
    </submittedName>
</protein>
<dbReference type="Proteomes" id="UP001186974">
    <property type="component" value="Unassembled WGS sequence"/>
</dbReference>
<evidence type="ECO:0000313" key="2">
    <source>
        <dbReference type="Proteomes" id="UP001186974"/>
    </source>
</evidence>
<accession>A0ACC3DJW1</accession>
<sequence>MSFTPRFTRSLLNLRSAKPYPYICPRCAQSQSRSFSVVPRRTSGHSKWATIKHDKAKKDAAAMKQNSAYAQEIAQASRLFGPDPNTNPRLALAIDKAKKSQMPKDKIQAAVARGQGKSASGAKLESIVIEAMMPPGVAVLVGCETDNKSRTIGDVRVLIKKYGGTVGNCTYMFQKKGAIKFKPKDGVGVDEVLEPALDAGALDVTEEDEQLIVLTEPSATKTVSEAITGTTGLEIESEEIIWDPNEDTMAMVDPDSEEASALDKFMDDVKEVPMILDIYTNHVLQDVQSAQT</sequence>